<keyword evidence="2 5" id="KW-0812">Transmembrane</keyword>
<comment type="subcellular location">
    <subcellularLocation>
        <location evidence="1">Membrane</location>
    </subcellularLocation>
</comment>
<dbReference type="SMART" id="SM00091">
    <property type="entry name" value="PAS"/>
    <property type="match status" value="1"/>
</dbReference>
<evidence type="ECO:0000256" key="3">
    <source>
        <dbReference type="ARBA" id="ARBA00022989"/>
    </source>
</evidence>
<dbReference type="AlphaFoldDB" id="A0A1I4LEN7"/>
<evidence type="ECO:0000313" key="8">
    <source>
        <dbReference type="EMBL" id="SFL89538.1"/>
    </source>
</evidence>
<evidence type="ECO:0000259" key="7">
    <source>
        <dbReference type="SMART" id="SM01079"/>
    </source>
</evidence>
<dbReference type="RefSeq" id="WP_092020255.1">
    <property type="nucleotide sequence ID" value="NZ_FOUE01000001.1"/>
</dbReference>
<dbReference type="CDD" id="cd00130">
    <property type="entry name" value="PAS"/>
    <property type="match status" value="1"/>
</dbReference>
<dbReference type="Gene3D" id="3.30.450.20">
    <property type="entry name" value="PAS domain"/>
    <property type="match status" value="1"/>
</dbReference>
<dbReference type="STRING" id="488535.SAMN04487963_0443"/>
<feature type="transmembrane region" description="Helical" evidence="5">
    <location>
        <begin position="308"/>
        <end position="329"/>
    </location>
</feature>
<dbReference type="GO" id="GO:0007165">
    <property type="term" value="P:signal transduction"/>
    <property type="evidence" value="ECO:0007669"/>
    <property type="project" value="UniProtKB-ARBA"/>
</dbReference>
<proteinExistence type="predicted"/>
<dbReference type="SUPFAM" id="SSF55785">
    <property type="entry name" value="PYP-like sensor domain (PAS domain)"/>
    <property type="match status" value="1"/>
</dbReference>
<evidence type="ECO:0000256" key="4">
    <source>
        <dbReference type="ARBA" id="ARBA00023136"/>
    </source>
</evidence>
<evidence type="ECO:0000256" key="1">
    <source>
        <dbReference type="ARBA" id="ARBA00004370"/>
    </source>
</evidence>
<name>A0A1I4LEN7_9GAMM</name>
<dbReference type="InterPro" id="IPR042240">
    <property type="entry name" value="CHASE_sf"/>
</dbReference>
<organism evidence="8 9">
    <name type="scientific">Marinobacter zhejiangensis</name>
    <dbReference type="NCBI Taxonomy" id="488535"/>
    <lineage>
        <taxon>Bacteria</taxon>
        <taxon>Pseudomonadati</taxon>
        <taxon>Pseudomonadota</taxon>
        <taxon>Gammaproteobacteria</taxon>
        <taxon>Pseudomonadales</taxon>
        <taxon>Marinobacteraceae</taxon>
        <taxon>Marinobacter</taxon>
    </lineage>
</organism>
<feature type="domain" description="CHASE" evidence="7">
    <location>
        <begin position="79"/>
        <end position="264"/>
    </location>
</feature>
<evidence type="ECO:0000259" key="6">
    <source>
        <dbReference type="SMART" id="SM00091"/>
    </source>
</evidence>
<gene>
    <name evidence="8" type="ORF">SAMN04487963_0443</name>
</gene>
<keyword evidence="3 5" id="KW-1133">Transmembrane helix</keyword>
<dbReference type="Pfam" id="PF03924">
    <property type="entry name" value="CHASE"/>
    <property type="match status" value="1"/>
</dbReference>
<dbReference type="GO" id="GO:0016020">
    <property type="term" value="C:membrane"/>
    <property type="evidence" value="ECO:0007669"/>
    <property type="project" value="UniProtKB-SubCell"/>
</dbReference>
<dbReference type="SMART" id="SM01079">
    <property type="entry name" value="CHASE"/>
    <property type="match status" value="1"/>
</dbReference>
<dbReference type="InterPro" id="IPR006189">
    <property type="entry name" value="CHASE_dom"/>
</dbReference>
<dbReference type="InterPro" id="IPR000014">
    <property type="entry name" value="PAS"/>
</dbReference>
<feature type="domain" description="PAS" evidence="6">
    <location>
        <begin position="370"/>
        <end position="436"/>
    </location>
</feature>
<dbReference type="Proteomes" id="UP000198519">
    <property type="component" value="Unassembled WGS sequence"/>
</dbReference>
<evidence type="ECO:0000256" key="2">
    <source>
        <dbReference type="ARBA" id="ARBA00022692"/>
    </source>
</evidence>
<keyword evidence="9" id="KW-1185">Reference proteome</keyword>
<accession>A0A1I4LEN7</accession>
<sequence length="482" mass="54234">MPRAPRQGFRFPRRLLLLPGLPLLLLVIILVATAWLAQTARDEGRTLTNQLLATRQLGHAARFDAHFSLLVASARGMAAGHIGNATEFRQRANALLAQHPTLLGVELIRRIPHDRREQVEQQMSAELNQYVPFRQWQQLVANVPLEPRDDYLVVRWSYARSDIEENGISPGLLALSVPQWRRDLQTAFEQQTVTTTPLTALDNESLNGHSLRIFVPVSQDDVISIDMDPTHWLGGLFGAYQDPRVRFTVHDLNQHNKTPLYLSPAEGSVLSERALRSEVAAGNRHWMITTLPTKGLYLQANTQTVRRVWMTGLIIALAAAAALTTLLLLRQFYRRRLTLAEKRQNHLDTRQQNLEVEKTILHKALEESGHRTRDLIGLAGGFVAELDERGRTGFVSEQVSDLLDLPPSTLMEQPFETHVAPDSLESYQATLAAARETRAIERADLNLLTDTRRALPVTLRVKAIADPVHGFTGYRLSVIPRQ</sequence>
<dbReference type="EMBL" id="FOUE01000001">
    <property type="protein sequence ID" value="SFL89538.1"/>
    <property type="molecule type" value="Genomic_DNA"/>
</dbReference>
<reference evidence="9" key="1">
    <citation type="submission" date="2016-10" db="EMBL/GenBank/DDBJ databases">
        <authorList>
            <person name="Varghese N."/>
            <person name="Submissions S."/>
        </authorList>
    </citation>
    <scope>NUCLEOTIDE SEQUENCE [LARGE SCALE GENOMIC DNA]</scope>
    <source>
        <strain evidence="9">CGMCC 1.7061</strain>
    </source>
</reference>
<dbReference type="InterPro" id="IPR035965">
    <property type="entry name" value="PAS-like_dom_sf"/>
</dbReference>
<dbReference type="GO" id="GO:0003824">
    <property type="term" value="F:catalytic activity"/>
    <property type="evidence" value="ECO:0007669"/>
    <property type="project" value="UniProtKB-ARBA"/>
</dbReference>
<evidence type="ECO:0000256" key="5">
    <source>
        <dbReference type="SAM" id="Phobius"/>
    </source>
</evidence>
<evidence type="ECO:0000313" key="9">
    <source>
        <dbReference type="Proteomes" id="UP000198519"/>
    </source>
</evidence>
<dbReference type="Gene3D" id="3.30.450.350">
    <property type="entry name" value="CHASE domain"/>
    <property type="match status" value="1"/>
</dbReference>
<dbReference type="OrthoDB" id="6347338at2"/>
<protein>
    <submittedName>
        <fullName evidence="8">CHASE domain-containing protein</fullName>
    </submittedName>
</protein>
<keyword evidence="4 5" id="KW-0472">Membrane</keyword>